<accession>A0A1X7SMK4</accession>
<protein>
    <submittedName>
        <fullName evidence="1">Uncharacterized protein</fullName>
    </submittedName>
</protein>
<organism evidence="1">
    <name type="scientific">Amphimedon queenslandica</name>
    <name type="common">Sponge</name>
    <dbReference type="NCBI Taxonomy" id="400682"/>
    <lineage>
        <taxon>Eukaryota</taxon>
        <taxon>Metazoa</taxon>
        <taxon>Porifera</taxon>
        <taxon>Demospongiae</taxon>
        <taxon>Heteroscleromorpha</taxon>
        <taxon>Haplosclerida</taxon>
        <taxon>Niphatidae</taxon>
        <taxon>Amphimedon</taxon>
    </lineage>
</organism>
<name>A0A1X7SMK4_AMPQE</name>
<dbReference type="InParanoid" id="A0A1X7SMK4"/>
<dbReference type="EnsemblMetazoa" id="Aqu2.1.03324_001">
    <property type="protein sequence ID" value="Aqu2.1.03324_001"/>
    <property type="gene ID" value="Aqu2.1.03324"/>
</dbReference>
<evidence type="ECO:0000313" key="1">
    <source>
        <dbReference type="EnsemblMetazoa" id="Aqu2.1.03324_001"/>
    </source>
</evidence>
<dbReference type="AlphaFoldDB" id="A0A1X7SMK4"/>
<proteinExistence type="predicted"/>
<reference evidence="1" key="1">
    <citation type="submission" date="2017-05" db="UniProtKB">
        <authorList>
            <consortium name="EnsemblMetazoa"/>
        </authorList>
    </citation>
    <scope>IDENTIFICATION</scope>
</reference>
<sequence>MVYSPWYVEKTDLLGGYDSCKAHHNNRLVEILANESKYTAAEIGDKRYDQQNLP</sequence>